<reference evidence="3 4" key="1">
    <citation type="journal article" date="2012" name="MBio">
        <title>De novo assembly of the Pneumocystis jirovecii genome from a single bronchoalveolar lavage fluid specimen from a patient.</title>
        <authorList>
            <person name="Cisse O.H."/>
            <person name="Pagni M."/>
            <person name="Hauser P.M."/>
        </authorList>
    </citation>
    <scope>NUCLEOTIDE SEQUENCE [LARGE SCALE GENOMIC DNA]</scope>
    <source>
        <strain evidence="3 4">SE8</strain>
    </source>
</reference>
<evidence type="ECO:0000256" key="1">
    <source>
        <dbReference type="PROSITE-ProRule" id="PRU00235"/>
    </source>
</evidence>
<dbReference type="PROSITE" id="PS00626">
    <property type="entry name" value="RCC1_2"/>
    <property type="match status" value="1"/>
</dbReference>
<dbReference type="PANTHER" id="PTHR45982:SF1">
    <property type="entry name" value="REGULATOR OF CHROMOSOME CONDENSATION"/>
    <property type="match status" value="1"/>
</dbReference>
<dbReference type="AlphaFoldDB" id="L0PG62"/>
<protein>
    <submittedName>
        <fullName evidence="3">Uncharacterized protein</fullName>
    </submittedName>
</protein>
<dbReference type="PROSITE" id="PS50012">
    <property type="entry name" value="RCC1_3"/>
    <property type="match status" value="3"/>
</dbReference>
<feature type="repeat" description="RCC1" evidence="1">
    <location>
        <begin position="157"/>
        <end position="206"/>
    </location>
</feature>
<dbReference type="PRINTS" id="PR00633">
    <property type="entry name" value="RCCNDNSATION"/>
</dbReference>
<dbReference type="EMBL" id="CAKM01000168">
    <property type="protein sequence ID" value="CCJ29236.1"/>
    <property type="molecule type" value="Genomic_DNA"/>
</dbReference>
<dbReference type="Gene3D" id="2.130.10.30">
    <property type="entry name" value="Regulator of chromosome condensation 1/beta-lactamase-inhibitor protein II"/>
    <property type="match status" value="3"/>
</dbReference>
<dbReference type="EMBL" id="CAKM01000277">
    <property type="protein sequence ID" value="CCJ31054.1"/>
    <property type="molecule type" value="Genomic_DNA"/>
</dbReference>
<dbReference type="InterPro" id="IPR051553">
    <property type="entry name" value="Ran_GTPase-activating"/>
</dbReference>
<dbReference type="InterPro" id="IPR009091">
    <property type="entry name" value="RCC1/BLIP-II"/>
</dbReference>
<dbReference type="GO" id="GO:0005085">
    <property type="term" value="F:guanyl-nucleotide exchange factor activity"/>
    <property type="evidence" value="ECO:0007669"/>
    <property type="project" value="TreeGrafter"/>
</dbReference>
<gene>
    <name evidence="2" type="ORF">PNEJI1_002303</name>
    <name evidence="3" type="ORF">PNEJI1_002581</name>
</gene>
<dbReference type="Pfam" id="PF13540">
    <property type="entry name" value="RCC1_2"/>
    <property type="match status" value="2"/>
</dbReference>
<sequence length="369" mass="40051">MCNKILFARGANGQGQLGLPSGVDVYHLAQVMLDGICPMFLSAGGNHTLMLDSTGCLFAAGDNTLGQCGNNVGKWEGFAQVAQGQCWTAIAAGWEFSVFATENAVWTSGHGKYGELGLGEGIFHAVMQRIPGFPSKNKKISQLCAGVYHVICLLDNGECWGWGDARHGELGPDLSGCVYMPTKMCVPSNVRAVACGRGFSVTLSMTLDVWGRLRGIPYSLKLSEMKIELNDILSLNASWSAVFILMKRGNVVMLGRDDLAQRCPAEMPPLKMLAVGSEHCLGIGVDGKVYGWGWNEHGNVREDKKDVREVYLLEIPKGNVRFVAAGCGTSWIYIETSNKAVNETENTIANIKHLTMIDYGTMRFKKISA</sequence>
<dbReference type="FunCoup" id="L0PG62">
    <property type="interactions" value="21"/>
</dbReference>
<evidence type="ECO:0000313" key="3">
    <source>
        <dbReference type="EMBL" id="CCJ31054.1"/>
    </source>
</evidence>
<dbReference type="PANTHER" id="PTHR45982">
    <property type="entry name" value="REGULATOR OF CHROMOSOME CONDENSATION"/>
    <property type="match status" value="1"/>
</dbReference>
<dbReference type="STRING" id="1209962.L0PG62"/>
<name>L0PG62_PNEJI</name>
<feature type="repeat" description="RCC1" evidence="1">
    <location>
        <begin position="103"/>
        <end position="156"/>
    </location>
</feature>
<dbReference type="Pfam" id="PF00415">
    <property type="entry name" value="RCC1"/>
    <property type="match status" value="2"/>
</dbReference>
<proteinExistence type="predicted"/>
<dbReference type="VEuPathDB" id="FungiDB:PNEJI1_002581"/>
<evidence type="ECO:0000313" key="4">
    <source>
        <dbReference type="Proteomes" id="UP000010422"/>
    </source>
</evidence>
<dbReference type="SUPFAM" id="SSF50985">
    <property type="entry name" value="RCC1/BLIP-II"/>
    <property type="match status" value="1"/>
</dbReference>
<feature type="repeat" description="RCC1" evidence="1">
    <location>
        <begin position="4"/>
        <end position="54"/>
    </location>
</feature>
<dbReference type="VEuPathDB" id="FungiDB:PNEJI1_002303"/>
<organism evidence="4">
    <name type="scientific">Pneumocystis jirovecii</name>
    <name type="common">Human pneumocystis pneumonia agent</name>
    <dbReference type="NCBI Taxonomy" id="42068"/>
    <lineage>
        <taxon>Eukaryota</taxon>
        <taxon>Fungi</taxon>
        <taxon>Dikarya</taxon>
        <taxon>Ascomycota</taxon>
        <taxon>Taphrinomycotina</taxon>
        <taxon>Pneumocystomycetes</taxon>
        <taxon>Pneumocystaceae</taxon>
        <taxon>Pneumocystis</taxon>
    </lineage>
</organism>
<dbReference type="GO" id="GO:0005737">
    <property type="term" value="C:cytoplasm"/>
    <property type="evidence" value="ECO:0007669"/>
    <property type="project" value="TreeGrafter"/>
</dbReference>
<evidence type="ECO:0000313" key="2">
    <source>
        <dbReference type="EMBL" id="CCJ29236.1"/>
    </source>
</evidence>
<comment type="caution">
    <text evidence="3">The sequence shown here is derived from an EMBL/GenBank/DDBJ whole genome shotgun (WGS) entry which is preliminary data.</text>
</comment>
<dbReference type="InterPro" id="IPR000408">
    <property type="entry name" value="Reg_chr_condens"/>
</dbReference>
<accession>L0PG62</accession>
<dbReference type="Proteomes" id="UP000010422">
    <property type="component" value="Unassembled WGS sequence"/>
</dbReference>